<dbReference type="GeneID" id="118417841"/>
<protein>
    <submittedName>
        <fullName evidence="6 7">DDB1- and CUL4-associated factor 11-like</fullName>
    </submittedName>
</protein>
<evidence type="ECO:0000313" key="7">
    <source>
        <dbReference type="RefSeq" id="XP_035679481.1"/>
    </source>
</evidence>
<dbReference type="InterPro" id="IPR015943">
    <property type="entry name" value="WD40/YVTN_repeat-like_dom_sf"/>
</dbReference>
<evidence type="ECO:0000256" key="2">
    <source>
        <dbReference type="ARBA" id="ARBA00022737"/>
    </source>
</evidence>
<dbReference type="Gene3D" id="2.130.10.10">
    <property type="entry name" value="YVTN repeat-like/Quinoprotein amine dehydrogenase"/>
    <property type="match status" value="2"/>
</dbReference>
<accession>A0A9J7LBB9</accession>
<feature type="repeat" description="WD" evidence="3">
    <location>
        <begin position="373"/>
        <end position="414"/>
    </location>
</feature>
<feature type="repeat" description="WD" evidence="3">
    <location>
        <begin position="244"/>
        <end position="278"/>
    </location>
</feature>
<gene>
    <name evidence="6 7" type="primary">LOC118417841</name>
</gene>
<dbReference type="InterPro" id="IPR051859">
    <property type="entry name" value="DCAF"/>
</dbReference>
<dbReference type="PANTHER" id="PTHR19847">
    <property type="entry name" value="DDB1- AND CUL4-ASSOCIATED FACTOR 11"/>
    <property type="match status" value="1"/>
</dbReference>
<evidence type="ECO:0000313" key="5">
    <source>
        <dbReference type="Proteomes" id="UP000001554"/>
    </source>
</evidence>
<reference evidence="6 7" key="2">
    <citation type="submission" date="2025-04" db="UniProtKB">
        <authorList>
            <consortium name="RefSeq"/>
        </authorList>
    </citation>
    <scope>IDENTIFICATION</scope>
    <source>
        <strain evidence="6 7">S238N-H82</strain>
        <tissue evidence="6 7">Testes</tissue>
    </source>
</reference>
<dbReference type="Pfam" id="PF00400">
    <property type="entry name" value="WD40"/>
    <property type="match status" value="4"/>
</dbReference>
<dbReference type="GO" id="GO:0043161">
    <property type="term" value="P:proteasome-mediated ubiquitin-dependent protein catabolic process"/>
    <property type="evidence" value="ECO:0000318"/>
    <property type="project" value="GO_Central"/>
</dbReference>
<feature type="compositionally biased region" description="Basic and acidic residues" evidence="4">
    <location>
        <begin position="446"/>
        <end position="467"/>
    </location>
</feature>
<dbReference type="PRINTS" id="PR00320">
    <property type="entry name" value="GPROTEINBRPT"/>
</dbReference>
<dbReference type="PANTHER" id="PTHR19847:SF7">
    <property type="entry name" value="DDB1- AND CUL4-ASSOCIATED FACTOR 11"/>
    <property type="match status" value="1"/>
</dbReference>
<evidence type="ECO:0000256" key="4">
    <source>
        <dbReference type="SAM" id="MobiDB-lite"/>
    </source>
</evidence>
<dbReference type="OMA" id="EHTFPQM"/>
<dbReference type="KEGG" id="bfo:118417841"/>
<keyword evidence="1 3" id="KW-0853">WD repeat</keyword>
<keyword evidence="2" id="KW-0677">Repeat</keyword>
<dbReference type="AlphaFoldDB" id="A0A9J7LBB9"/>
<evidence type="ECO:0000256" key="1">
    <source>
        <dbReference type="ARBA" id="ARBA00022574"/>
    </source>
</evidence>
<dbReference type="RefSeq" id="XP_035679481.1">
    <property type="nucleotide sequence ID" value="XM_035823588.1"/>
</dbReference>
<dbReference type="GO" id="GO:0080008">
    <property type="term" value="C:Cul4-RING E3 ubiquitin ligase complex"/>
    <property type="evidence" value="ECO:0000318"/>
    <property type="project" value="GO_Central"/>
</dbReference>
<feature type="repeat" description="WD" evidence="3">
    <location>
        <begin position="196"/>
        <end position="229"/>
    </location>
</feature>
<reference evidence="5" key="1">
    <citation type="journal article" date="2020" name="Nat. Ecol. Evol.">
        <title>Deeply conserved synteny resolves early events in vertebrate evolution.</title>
        <authorList>
            <person name="Simakov O."/>
            <person name="Marletaz F."/>
            <person name="Yue J.X."/>
            <person name="O'Connell B."/>
            <person name="Jenkins J."/>
            <person name="Brandt A."/>
            <person name="Calef R."/>
            <person name="Tung C.H."/>
            <person name="Huang T.K."/>
            <person name="Schmutz J."/>
            <person name="Satoh N."/>
            <person name="Yu J.K."/>
            <person name="Putnam N.H."/>
            <person name="Green R.E."/>
            <person name="Rokhsar D.S."/>
        </authorList>
    </citation>
    <scope>NUCLEOTIDE SEQUENCE [LARGE SCALE GENOMIC DNA]</scope>
    <source>
        <strain evidence="5">S238N-H82</strain>
    </source>
</reference>
<dbReference type="RefSeq" id="XP_035679480.1">
    <property type="nucleotide sequence ID" value="XM_035823587.1"/>
</dbReference>
<dbReference type="InterPro" id="IPR001680">
    <property type="entry name" value="WD40_rpt"/>
</dbReference>
<sequence>MDTLVGGVNPLKCGASSLDGSTAYLLKQREFGMCTNSGPFSTGQRNSIGAGFIPNRMETVAAYGEKVFCGTFSKDGSVFLSSSQDDHIRLYNTSHGSFTEKRCITARDVGWSVLDTAFSPDGTCVIYSSWSDFIHLVDISSKGEESHMALDLSPLERDFAIFSVVFSHDGKEILGGASDCYMYIFNRERNQRTLMMDAHEDDINSVKFADESSHILYSAGDDGVCKVWDRRILDEEDPQPVGIFAGHSDGITYIDSKGDGRYLITNSKDQTIKLWDVRKFSSSEGLESTRRAITNYRWDYRWMSVPKIVRNCRRKLKGDTSVMTYRGHNITKTLIRCRFSPVHTTGQRYIYTGCGTGAVIIYDILSGNMVAKLIGHKACVRDVSWHPTDVRIVSSSWDGHVSQWDYQGSDHPQDSDSDSEYETGHSGGRLVIINVNGVRRKSKRLKQQDQARHKRHRPEEAPSRSSL</sequence>
<proteinExistence type="predicted"/>
<keyword evidence="5" id="KW-1185">Reference proteome</keyword>
<evidence type="ECO:0000313" key="6">
    <source>
        <dbReference type="RefSeq" id="XP_035679480.1"/>
    </source>
</evidence>
<dbReference type="SMART" id="SM00320">
    <property type="entry name" value="WD40"/>
    <property type="match status" value="7"/>
</dbReference>
<dbReference type="OrthoDB" id="63070at2759"/>
<name>A0A9J7LBB9_BRAFL</name>
<dbReference type="SUPFAM" id="SSF50978">
    <property type="entry name" value="WD40 repeat-like"/>
    <property type="match status" value="1"/>
</dbReference>
<dbReference type="InterPro" id="IPR036322">
    <property type="entry name" value="WD40_repeat_dom_sf"/>
</dbReference>
<dbReference type="PROSITE" id="PS50294">
    <property type="entry name" value="WD_REPEATS_REGION"/>
    <property type="match status" value="3"/>
</dbReference>
<dbReference type="Proteomes" id="UP000001554">
    <property type="component" value="Chromosome 6"/>
</dbReference>
<feature type="repeat" description="WD" evidence="3">
    <location>
        <begin position="60"/>
        <end position="101"/>
    </location>
</feature>
<dbReference type="FunFam" id="2.130.10.10:FF:003553">
    <property type="entry name" value="Protein will die slowly-like Protein"/>
    <property type="match status" value="1"/>
</dbReference>
<feature type="region of interest" description="Disordered" evidence="4">
    <location>
        <begin position="404"/>
        <end position="467"/>
    </location>
</feature>
<dbReference type="PROSITE" id="PS50082">
    <property type="entry name" value="WD_REPEATS_2"/>
    <property type="match status" value="4"/>
</dbReference>
<evidence type="ECO:0000256" key="3">
    <source>
        <dbReference type="PROSITE-ProRule" id="PRU00221"/>
    </source>
</evidence>
<dbReference type="InterPro" id="IPR020472">
    <property type="entry name" value="WD40_PAC1"/>
</dbReference>
<organism evidence="5 7">
    <name type="scientific">Branchiostoma floridae</name>
    <name type="common">Florida lancelet</name>
    <name type="synonym">Amphioxus</name>
    <dbReference type="NCBI Taxonomy" id="7739"/>
    <lineage>
        <taxon>Eukaryota</taxon>
        <taxon>Metazoa</taxon>
        <taxon>Chordata</taxon>
        <taxon>Cephalochordata</taxon>
        <taxon>Leptocardii</taxon>
        <taxon>Amphioxiformes</taxon>
        <taxon>Branchiostomatidae</taxon>
        <taxon>Branchiostoma</taxon>
    </lineage>
</organism>